<keyword evidence="2" id="KW-0472">Membrane</keyword>
<sequence length="150" mass="16388">MSSSSAPTSNPKTKTNMTDTERAQVVAAVLALPSNGVPKKGVFVEVAAMFPFTVFSVRRVWLHADESAKSGGGYATTPRMRGRCGRRKPDRKANLERLRAVPPTQRFTIRSAAAAYAPTLTAVIWGCLLLYKLARYAPLTSSLRPRKLHS</sequence>
<feature type="domain" description="DUF7769" evidence="3">
    <location>
        <begin position="17"/>
        <end position="69"/>
    </location>
</feature>
<dbReference type="OMA" id="RCALSEC"/>
<gene>
    <name evidence="4" type="ORF">PHYSODRAFT_297180</name>
</gene>
<feature type="transmembrane region" description="Helical" evidence="2">
    <location>
        <begin position="113"/>
        <end position="134"/>
    </location>
</feature>
<dbReference type="InParanoid" id="G4YWB9"/>
<accession>G4YWB9</accession>
<proteinExistence type="predicted"/>
<evidence type="ECO:0000256" key="1">
    <source>
        <dbReference type="SAM" id="MobiDB-lite"/>
    </source>
</evidence>
<evidence type="ECO:0000259" key="3">
    <source>
        <dbReference type="Pfam" id="PF24964"/>
    </source>
</evidence>
<protein>
    <recommendedName>
        <fullName evidence="3">DUF7769 domain-containing protein</fullName>
    </recommendedName>
</protein>
<dbReference type="GeneID" id="20641461"/>
<name>G4YWB9_PHYSP</name>
<dbReference type="Proteomes" id="UP000002640">
    <property type="component" value="Unassembled WGS sequence"/>
</dbReference>
<evidence type="ECO:0000256" key="2">
    <source>
        <dbReference type="SAM" id="Phobius"/>
    </source>
</evidence>
<dbReference type="Pfam" id="PF24964">
    <property type="entry name" value="DUF7769"/>
    <property type="match status" value="1"/>
</dbReference>
<evidence type="ECO:0000313" key="4">
    <source>
        <dbReference type="EMBL" id="EGZ25566.1"/>
    </source>
</evidence>
<dbReference type="InterPro" id="IPR056671">
    <property type="entry name" value="DUF7769"/>
</dbReference>
<keyword evidence="5" id="KW-1185">Reference proteome</keyword>
<dbReference type="PANTHER" id="PTHR33889">
    <property type="entry name" value="OS04G0681850 PROTEIN"/>
    <property type="match status" value="1"/>
</dbReference>
<keyword evidence="2" id="KW-1133">Transmembrane helix</keyword>
<dbReference type="EMBL" id="JH159152">
    <property type="protein sequence ID" value="EGZ25566.1"/>
    <property type="molecule type" value="Genomic_DNA"/>
</dbReference>
<feature type="region of interest" description="Disordered" evidence="1">
    <location>
        <begin position="68"/>
        <end position="91"/>
    </location>
</feature>
<dbReference type="AlphaFoldDB" id="G4YWB9"/>
<keyword evidence="2" id="KW-0812">Transmembrane</keyword>
<dbReference type="KEGG" id="psoj:PHYSODRAFT_297180"/>
<evidence type="ECO:0000313" key="5">
    <source>
        <dbReference type="Proteomes" id="UP000002640"/>
    </source>
</evidence>
<reference evidence="4 5" key="1">
    <citation type="journal article" date="2006" name="Science">
        <title>Phytophthora genome sequences uncover evolutionary origins and mechanisms of pathogenesis.</title>
        <authorList>
            <person name="Tyler B.M."/>
            <person name="Tripathy S."/>
            <person name="Zhang X."/>
            <person name="Dehal P."/>
            <person name="Jiang R.H."/>
            <person name="Aerts A."/>
            <person name="Arredondo F.D."/>
            <person name="Baxter L."/>
            <person name="Bensasson D."/>
            <person name="Beynon J.L."/>
            <person name="Chapman J."/>
            <person name="Damasceno C.M."/>
            <person name="Dorrance A.E."/>
            <person name="Dou D."/>
            <person name="Dickerman A.W."/>
            <person name="Dubchak I.L."/>
            <person name="Garbelotto M."/>
            <person name="Gijzen M."/>
            <person name="Gordon S.G."/>
            <person name="Govers F."/>
            <person name="Grunwald N.J."/>
            <person name="Huang W."/>
            <person name="Ivors K.L."/>
            <person name="Jones R.W."/>
            <person name="Kamoun S."/>
            <person name="Krampis K."/>
            <person name="Lamour K.H."/>
            <person name="Lee M.K."/>
            <person name="McDonald W.H."/>
            <person name="Medina M."/>
            <person name="Meijer H.J."/>
            <person name="Nordberg E.K."/>
            <person name="Maclean D.J."/>
            <person name="Ospina-Giraldo M.D."/>
            <person name="Morris P.F."/>
            <person name="Phuntumart V."/>
            <person name="Putnam N.H."/>
            <person name="Rash S."/>
            <person name="Rose J.K."/>
            <person name="Sakihama Y."/>
            <person name="Salamov A.A."/>
            <person name="Savidor A."/>
            <person name="Scheuring C.F."/>
            <person name="Smith B.M."/>
            <person name="Sobral B.W."/>
            <person name="Terry A."/>
            <person name="Torto-Alalibo T.A."/>
            <person name="Win J."/>
            <person name="Xu Z."/>
            <person name="Zhang H."/>
            <person name="Grigoriev I.V."/>
            <person name="Rokhsar D.S."/>
            <person name="Boore J.L."/>
        </authorList>
    </citation>
    <scope>NUCLEOTIDE SEQUENCE [LARGE SCALE GENOMIC DNA]</scope>
    <source>
        <strain evidence="4 5">P6497</strain>
    </source>
</reference>
<dbReference type="PANTHER" id="PTHR33889:SF7">
    <property type="entry name" value="OS04G0681850 PROTEIN"/>
    <property type="match status" value="1"/>
</dbReference>
<feature type="compositionally biased region" description="Basic residues" evidence="1">
    <location>
        <begin position="80"/>
        <end position="90"/>
    </location>
</feature>
<dbReference type="RefSeq" id="XP_009520854.1">
    <property type="nucleotide sequence ID" value="XM_009522559.1"/>
</dbReference>
<organism evidence="4 5">
    <name type="scientific">Phytophthora sojae (strain P6497)</name>
    <name type="common">Soybean stem and root rot agent</name>
    <name type="synonym">Phytophthora megasperma f. sp. glycines</name>
    <dbReference type="NCBI Taxonomy" id="1094619"/>
    <lineage>
        <taxon>Eukaryota</taxon>
        <taxon>Sar</taxon>
        <taxon>Stramenopiles</taxon>
        <taxon>Oomycota</taxon>
        <taxon>Peronosporomycetes</taxon>
        <taxon>Peronosporales</taxon>
        <taxon>Peronosporaceae</taxon>
        <taxon>Phytophthora</taxon>
    </lineage>
</organism>